<dbReference type="PANTHER" id="PTHR22950:SF458">
    <property type="entry name" value="SODIUM-COUPLED NEUTRAL AMINO ACID TRANSPORTER 11-RELATED"/>
    <property type="match status" value="1"/>
</dbReference>
<feature type="transmembrane region" description="Helical" evidence="4">
    <location>
        <begin position="20"/>
        <end position="44"/>
    </location>
</feature>
<comment type="similarity">
    <text evidence="1">Belongs to the amino acid/polyamine transporter 2 family.</text>
</comment>
<evidence type="ECO:0000313" key="5">
    <source>
        <dbReference type="EMBL" id="JAP93557.1"/>
    </source>
</evidence>
<feature type="transmembrane region" description="Helical" evidence="4">
    <location>
        <begin position="165"/>
        <end position="187"/>
    </location>
</feature>
<protein>
    <submittedName>
        <fullName evidence="5">Amino acid transporter family protein</fullName>
    </submittedName>
</protein>
<feature type="transmembrane region" description="Helical" evidence="4">
    <location>
        <begin position="56"/>
        <end position="79"/>
    </location>
</feature>
<feature type="transmembrane region" description="Helical" evidence="4">
    <location>
        <begin position="140"/>
        <end position="159"/>
    </location>
</feature>
<evidence type="ECO:0000256" key="2">
    <source>
        <dbReference type="ARBA" id="ARBA00022448"/>
    </source>
</evidence>
<feature type="transmembrane region" description="Helical" evidence="4">
    <location>
        <begin position="311"/>
        <end position="331"/>
    </location>
</feature>
<accession>A0A146KAG8</accession>
<keyword evidence="4" id="KW-0472">Membrane</keyword>
<reference evidence="5" key="1">
    <citation type="submission" date="2015-07" db="EMBL/GenBank/DDBJ databases">
        <title>Adaptation to a free-living lifestyle via gene acquisitions in the diplomonad Trepomonas sp. PC1.</title>
        <authorList>
            <person name="Xu F."/>
            <person name="Jerlstrom-Hultqvist J."/>
            <person name="Kolisko M."/>
            <person name="Simpson A.G.B."/>
            <person name="Roger A.J."/>
            <person name="Svard S.G."/>
            <person name="Andersson J.O."/>
        </authorList>
    </citation>
    <scope>NUCLEOTIDE SEQUENCE</scope>
    <source>
        <strain evidence="5">PC1</strain>
    </source>
</reference>
<keyword evidence="3" id="KW-0029">Amino-acid transport</keyword>
<dbReference type="GO" id="GO:0015179">
    <property type="term" value="F:L-amino acid transmembrane transporter activity"/>
    <property type="evidence" value="ECO:0007669"/>
    <property type="project" value="TreeGrafter"/>
</dbReference>
<sequence>QPIYNDYRLFNYDLGWGQVIYFLKYIPTLQFTFNISTSFPIVFNDLKGPIQIKRKIFKVATAIAFGFALTMYSIISFSTSFAFGKYTTDNVMNTFNPCGFVWMDVISIVYAFVLIVYYANVLQPPRITFLNMIGKNNYRWFVLTGILFIAITCLLACVLEQIVTIFGLFSAICGFFLYFLVPIMCFYQLPKLKRNSKIPSIQSQLKKGEQVDNLAIALLNMFQIKNLTNRAREYYAKKTERSQSIEALQKKSIGLPKPAKRSSSLVTKAVDSLNAWQFQPVEEEINLKQLEKFDYSKEYTGSNKKARHCGAVALTVAAAVGCGTACVLNTMDFFK</sequence>
<evidence type="ECO:0000256" key="4">
    <source>
        <dbReference type="SAM" id="Phobius"/>
    </source>
</evidence>
<name>A0A146KAG8_9EUKA</name>
<proteinExistence type="inferred from homology"/>
<dbReference type="EMBL" id="GDID01003049">
    <property type="protein sequence ID" value="JAP93557.1"/>
    <property type="molecule type" value="Transcribed_RNA"/>
</dbReference>
<feature type="non-terminal residue" evidence="5">
    <location>
        <position position="1"/>
    </location>
</feature>
<dbReference type="PANTHER" id="PTHR22950">
    <property type="entry name" value="AMINO ACID TRANSPORTER"/>
    <property type="match status" value="1"/>
</dbReference>
<keyword evidence="4" id="KW-1133">Transmembrane helix</keyword>
<feature type="transmembrane region" description="Helical" evidence="4">
    <location>
        <begin position="99"/>
        <end position="119"/>
    </location>
</feature>
<keyword evidence="2" id="KW-0813">Transport</keyword>
<keyword evidence="4" id="KW-0812">Transmembrane</keyword>
<dbReference type="GO" id="GO:0016020">
    <property type="term" value="C:membrane"/>
    <property type="evidence" value="ECO:0007669"/>
    <property type="project" value="TreeGrafter"/>
</dbReference>
<evidence type="ECO:0000256" key="3">
    <source>
        <dbReference type="ARBA" id="ARBA00022970"/>
    </source>
</evidence>
<organism evidence="5">
    <name type="scientific">Trepomonas sp. PC1</name>
    <dbReference type="NCBI Taxonomy" id="1076344"/>
    <lineage>
        <taxon>Eukaryota</taxon>
        <taxon>Metamonada</taxon>
        <taxon>Diplomonadida</taxon>
        <taxon>Hexamitidae</taxon>
        <taxon>Hexamitinae</taxon>
        <taxon>Trepomonas</taxon>
    </lineage>
</organism>
<dbReference type="AlphaFoldDB" id="A0A146KAG8"/>
<evidence type="ECO:0000256" key="1">
    <source>
        <dbReference type="ARBA" id="ARBA00008066"/>
    </source>
</evidence>
<gene>
    <name evidence="5" type="ORF">TPC1_14124</name>
</gene>